<keyword evidence="3" id="KW-1185">Reference proteome</keyword>
<evidence type="ECO:0000313" key="3">
    <source>
        <dbReference type="Proteomes" id="UP001418222"/>
    </source>
</evidence>
<evidence type="ECO:0000256" key="1">
    <source>
        <dbReference type="SAM" id="Phobius"/>
    </source>
</evidence>
<feature type="transmembrane region" description="Helical" evidence="1">
    <location>
        <begin position="67"/>
        <end position="86"/>
    </location>
</feature>
<dbReference type="AlphaFoldDB" id="A0AAP0BJI5"/>
<organism evidence="2 3">
    <name type="scientific">Platanthera zijinensis</name>
    <dbReference type="NCBI Taxonomy" id="2320716"/>
    <lineage>
        <taxon>Eukaryota</taxon>
        <taxon>Viridiplantae</taxon>
        <taxon>Streptophyta</taxon>
        <taxon>Embryophyta</taxon>
        <taxon>Tracheophyta</taxon>
        <taxon>Spermatophyta</taxon>
        <taxon>Magnoliopsida</taxon>
        <taxon>Liliopsida</taxon>
        <taxon>Asparagales</taxon>
        <taxon>Orchidaceae</taxon>
        <taxon>Orchidoideae</taxon>
        <taxon>Orchideae</taxon>
        <taxon>Orchidinae</taxon>
        <taxon>Platanthera</taxon>
    </lineage>
</organism>
<name>A0AAP0BJI5_9ASPA</name>
<reference evidence="2 3" key="1">
    <citation type="journal article" date="2022" name="Nat. Plants">
        <title>Genomes of leafy and leafless Platanthera orchids illuminate the evolution of mycoheterotrophy.</title>
        <authorList>
            <person name="Li M.H."/>
            <person name="Liu K.W."/>
            <person name="Li Z."/>
            <person name="Lu H.C."/>
            <person name="Ye Q.L."/>
            <person name="Zhang D."/>
            <person name="Wang J.Y."/>
            <person name="Li Y.F."/>
            <person name="Zhong Z.M."/>
            <person name="Liu X."/>
            <person name="Yu X."/>
            <person name="Liu D.K."/>
            <person name="Tu X.D."/>
            <person name="Liu B."/>
            <person name="Hao Y."/>
            <person name="Liao X.Y."/>
            <person name="Jiang Y.T."/>
            <person name="Sun W.H."/>
            <person name="Chen J."/>
            <person name="Chen Y.Q."/>
            <person name="Ai Y."/>
            <person name="Zhai J.W."/>
            <person name="Wu S.S."/>
            <person name="Zhou Z."/>
            <person name="Hsiao Y.Y."/>
            <person name="Wu W.L."/>
            <person name="Chen Y.Y."/>
            <person name="Lin Y.F."/>
            <person name="Hsu J.L."/>
            <person name="Li C.Y."/>
            <person name="Wang Z.W."/>
            <person name="Zhao X."/>
            <person name="Zhong W.Y."/>
            <person name="Ma X.K."/>
            <person name="Ma L."/>
            <person name="Huang J."/>
            <person name="Chen G.Z."/>
            <person name="Huang M.Z."/>
            <person name="Huang L."/>
            <person name="Peng D.H."/>
            <person name="Luo Y.B."/>
            <person name="Zou S.Q."/>
            <person name="Chen S.P."/>
            <person name="Lan S."/>
            <person name="Tsai W.C."/>
            <person name="Van de Peer Y."/>
            <person name="Liu Z.J."/>
        </authorList>
    </citation>
    <scope>NUCLEOTIDE SEQUENCE [LARGE SCALE GENOMIC DNA]</scope>
    <source>
        <strain evidence="2">Lor287</strain>
    </source>
</reference>
<evidence type="ECO:0000313" key="2">
    <source>
        <dbReference type="EMBL" id="KAK8941241.1"/>
    </source>
</evidence>
<keyword evidence="1" id="KW-0472">Membrane</keyword>
<keyword evidence="1" id="KW-1133">Transmembrane helix</keyword>
<sequence length="100" mass="11537">MSQLEIVFIGIIITKKRFRIFLTSLRIFGSNRIKRLSSKKLKTIYSISVETSICVFCLEPYEMKFSYTALGGGIFLGLPISIKYMIGSRNVSRFKRLQMI</sequence>
<dbReference type="Proteomes" id="UP001418222">
    <property type="component" value="Unassembled WGS sequence"/>
</dbReference>
<gene>
    <name evidence="2" type="ORF">KSP39_PZI010600</name>
</gene>
<comment type="caution">
    <text evidence="2">The sequence shown here is derived from an EMBL/GenBank/DDBJ whole genome shotgun (WGS) entry which is preliminary data.</text>
</comment>
<accession>A0AAP0BJI5</accession>
<protein>
    <submittedName>
        <fullName evidence="2">Uncharacterized protein</fullName>
    </submittedName>
</protein>
<keyword evidence="1" id="KW-0812">Transmembrane</keyword>
<proteinExistence type="predicted"/>
<dbReference type="EMBL" id="JBBWWQ010000008">
    <property type="protein sequence ID" value="KAK8941241.1"/>
    <property type="molecule type" value="Genomic_DNA"/>
</dbReference>